<dbReference type="Pfam" id="PF24597">
    <property type="entry name" value="TPR_DOP1_M"/>
    <property type="match status" value="1"/>
</dbReference>
<evidence type="ECO:0000256" key="7">
    <source>
        <dbReference type="SAM" id="MobiDB-lite"/>
    </source>
</evidence>
<feature type="domain" description="DOP1 N-terminal" evidence="8">
    <location>
        <begin position="7"/>
        <end position="315"/>
    </location>
</feature>
<protein>
    <submittedName>
        <fullName evidence="11">Uncharacterized protein</fullName>
    </submittedName>
</protein>
<dbReference type="GeneID" id="19973401"/>
<feature type="compositionally biased region" description="Polar residues" evidence="7">
    <location>
        <begin position="219"/>
        <end position="230"/>
    </location>
</feature>
<keyword evidence="12" id="KW-1185">Reference proteome</keyword>
<evidence type="ECO:0000256" key="3">
    <source>
        <dbReference type="ARBA" id="ARBA00022927"/>
    </source>
</evidence>
<dbReference type="HOGENOM" id="CLU_001197_1_0_1"/>
<dbReference type="Pfam" id="PF04118">
    <property type="entry name" value="Dopey_N"/>
    <property type="match status" value="1"/>
</dbReference>
<accession>W2RTK4</accession>
<keyword evidence="2" id="KW-0813">Transport</keyword>
<dbReference type="Proteomes" id="UP000030752">
    <property type="component" value="Unassembled WGS sequence"/>
</dbReference>
<comment type="similarity">
    <text evidence="6">Belongs to the DOP1 family.</text>
</comment>
<dbReference type="InterPro" id="IPR040314">
    <property type="entry name" value="DOP1"/>
</dbReference>
<dbReference type="GO" id="GO:0000139">
    <property type="term" value="C:Golgi membrane"/>
    <property type="evidence" value="ECO:0007669"/>
    <property type="project" value="UniProtKB-SubCell"/>
</dbReference>
<dbReference type="GO" id="GO:0006895">
    <property type="term" value="P:Golgi to endosome transport"/>
    <property type="evidence" value="ECO:0007669"/>
    <property type="project" value="InterPro"/>
</dbReference>
<dbReference type="EMBL" id="KB822721">
    <property type="protein sequence ID" value="ETN39836.1"/>
    <property type="molecule type" value="Genomic_DNA"/>
</dbReference>
<dbReference type="FunCoup" id="W2RTK4">
    <property type="interactions" value="118"/>
</dbReference>
<evidence type="ECO:0000259" key="9">
    <source>
        <dbReference type="Pfam" id="PF24597"/>
    </source>
</evidence>
<organism evidence="11 12">
    <name type="scientific">Cyphellophora europaea (strain CBS 101466)</name>
    <name type="common">Phialophora europaea</name>
    <dbReference type="NCBI Taxonomy" id="1220924"/>
    <lineage>
        <taxon>Eukaryota</taxon>
        <taxon>Fungi</taxon>
        <taxon>Dikarya</taxon>
        <taxon>Ascomycota</taxon>
        <taxon>Pezizomycotina</taxon>
        <taxon>Eurotiomycetes</taxon>
        <taxon>Chaetothyriomycetidae</taxon>
        <taxon>Chaetothyriales</taxon>
        <taxon>Cyphellophoraceae</taxon>
        <taxon>Cyphellophora</taxon>
    </lineage>
</organism>
<evidence type="ECO:0000256" key="5">
    <source>
        <dbReference type="ARBA" id="ARBA00023136"/>
    </source>
</evidence>
<dbReference type="GO" id="GO:0005768">
    <property type="term" value="C:endosome"/>
    <property type="evidence" value="ECO:0007669"/>
    <property type="project" value="TreeGrafter"/>
</dbReference>
<evidence type="ECO:0000256" key="4">
    <source>
        <dbReference type="ARBA" id="ARBA00023034"/>
    </source>
</evidence>
<dbReference type="GO" id="GO:0005802">
    <property type="term" value="C:trans-Golgi network"/>
    <property type="evidence" value="ECO:0007669"/>
    <property type="project" value="TreeGrafter"/>
</dbReference>
<dbReference type="PANTHER" id="PTHR14042:SF24">
    <property type="entry name" value="PROTEIN DOPEY-1 HOMOLOG"/>
    <property type="match status" value="1"/>
</dbReference>
<evidence type="ECO:0000259" key="8">
    <source>
        <dbReference type="Pfam" id="PF04118"/>
    </source>
</evidence>
<dbReference type="InterPro" id="IPR016024">
    <property type="entry name" value="ARM-type_fold"/>
</dbReference>
<dbReference type="eggNOG" id="KOG3613">
    <property type="taxonomic scope" value="Eukaryota"/>
</dbReference>
<dbReference type="InterPro" id="IPR056458">
    <property type="entry name" value="TPR_DOP1_M"/>
</dbReference>
<dbReference type="OrthoDB" id="297643at2759"/>
<evidence type="ECO:0000256" key="1">
    <source>
        <dbReference type="ARBA" id="ARBA00004395"/>
    </source>
</evidence>
<dbReference type="PANTHER" id="PTHR14042">
    <property type="entry name" value="DOPEY-RELATED"/>
    <property type="match status" value="1"/>
</dbReference>
<dbReference type="STRING" id="1220924.W2RTK4"/>
<evidence type="ECO:0000313" key="11">
    <source>
        <dbReference type="EMBL" id="ETN39836.1"/>
    </source>
</evidence>
<feature type="region of interest" description="Disordered" evidence="7">
    <location>
        <begin position="212"/>
        <end position="233"/>
    </location>
</feature>
<evidence type="ECO:0000256" key="2">
    <source>
        <dbReference type="ARBA" id="ARBA00022448"/>
    </source>
</evidence>
<evidence type="ECO:0000259" key="10">
    <source>
        <dbReference type="Pfam" id="PF24598"/>
    </source>
</evidence>
<gene>
    <name evidence="11" type="ORF">HMPREF1541_06062</name>
</gene>
<evidence type="ECO:0000256" key="6">
    <source>
        <dbReference type="ARBA" id="ARBA00046326"/>
    </source>
</evidence>
<keyword evidence="4" id="KW-0333">Golgi apparatus</keyword>
<dbReference type="GO" id="GO:0005829">
    <property type="term" value="C:cytosol"/>
    <property type="evidence" value="ECO:0007669"/>
    <property type="project" value="GOC"/>
</dbReference>
<proteinExistence type="inferred from homology"/>
<reference evidence="11 12" key="1">
    <citation type="submission" date="2013-03" db="EMBL/GenBank/DDBJ databases">
        <title>The Genome Sequence of Phialophora europaea CBS 101466.</title>
        <authorList>
            <consortium name="The Broad Institute Genomics Platform"/>
            <person name="Cuomo C."/>
            <person name="de Hoog S."/>
            <person name="Gorbushina A."/>
            <person name="Walker B."/>
            <person name="Young S.K."/>
            <person name="Zeng Q."/>
            <person name="Gargeya S."/>
            <person name="Fitzgerald M."/>
            <person name="Haas B."/>
            <person name="Abouelleil A."/>
            <person name="Allen A.W."/>
            <person name="Alvarado L."/>
            <person name="Arachchi H.M."/>
            <person name="Berlin A.M."/>
            <person name="Chapman S.B."/>
            <person name="Gainer-Dewar J."/>
            <person name="Goldberg J."/>
            <person name="Griggs A."/>
            <person name="Gujja S."/>
            <person name="Hansen M."/>
            <person name="Howarth C."/>
            <person name="Imamovic A."/>
            <person name="Ireland A."/>
            <person name="Larimer J."/>
            <person name="McCowan C."/>
            <person name="Murphy C."/>
            <person name="Pearson M."/>
            <person name="Poon T.W."/>
            <person name="Priest M."/>
            <person name="Roberts A."/>
            <person name="Saif S."/>
            <person name="Shea T."/>
            <person name="Sisk P."/>
            <person name="Sykes S."/>
            <person name="Wortman J."/>
            <person name="Nusbaum C."/>
            <person name="Birren B."/>
        </authorList>
    </citation>
    <scope>NUCLEOTIDE SEQUENCE [LARGE SCALE GENOMIC DNA]</scope>
    <source>
        <strain evidence="11 12">CBS 101466</strain>
    </source>
</reference>
<dbReference type="Pfam" id="PF24598">
    <property type="entry name" value="DOP1_C"/>
    <property type="match status" value="1"/>
</dbReference>
<dbReference type="VEuPathDB" id="FungiDB:HMPREF1541_06062"/>
<sequence length="1647" mass="181978">MASDPKAIRRFQAGVDRALGLFDATNEWADYIAFLSRLLKALQAAPSGADIPSKPLLARRLAHCLNPSLPAGVHQKALEVYDCIFTILGQDGLSRDLSLYLPGFAHTLTFASLATRPWFLALFNDHIVALPPATLRPALKALILSLLPAIEEENSEDFDKTLTTVNKLRGAFANDNSESIFWQSLFLASITSPSRRAGVLVYLTRYLPKLGQSKDASDSTHQPNKGSTPGPNVVVTPEPGLLFRCFATGLQDEQPLIQRGFLDLLVTHLPLKADTLQKSESRNDLKILVAAAMSIVLRRDMSLNRRLWAWFFGTDDKSDTEISQAAKIPSEPARKPDAANASYFQTYSLEPIVRTLSGMVQKRSAVPAQRARPFRLLISLMDRSAIGSPVVDALFSELLTDLRQYQIAAPTQDAFDEVFRSANVFFDSIEPRMLARNLLKLVQQSEFDLLKFIVLNFSLDESDLGRTHLPMVVAALSDLLVNDHAESRVDRAPRVTAVMDSLLDLIPAREHSPKSRLSSADIDATEFVRLIFKYYTSASFDAAPPKSLTTEHSLATSSANITHSIEEYLRSRYGESAFNDLVSSYCKIMSLSSASPVQPESDLIKEIIRWVNQAQTVDSSSFSVIRNLVSILAAVVPPESSDLAQTGDVSQLVPALVKHLWQYLRPSTPQYHVESVDMIWNLRSVRPDLLLVESTMMGLITGPYKEVEDHPAAQFGVFWTHTRTAQITPTSLANGHSSKQEDATQLLRQLVLYIVDASAKDERWTSWMTGLSSLTFQIQVVLDAIRHGDDEHETRLVGLHRLRMLVQIARSSSAQWKEFSDSTRAVETVSDFASAMVKQHSETPDLAVLALEVLRTIYGDASMASYSGLIEMLTEQLPQTQAGTSLQSSVLDTLHSLMSGKPDGSPPRELLGILMSGISSSSIDANLDKWITLLCNSIPMYPDSVFFANLLKLTACFCQRTQSFFDGLRSMYEGVVQAKNSASTQSNASPERSITNLLSGLEYILARAHTKVIDVTRPPSASQDSSASSEVARSRTVANNRLTVVLCMQDAIKICGVMWFWRPSKKSAAVPDTKSFNYMSSRLRARTRRMLEHLLEAEPQECLETIMGLWIQKANTSSQEYLVMNLLQTLDGARPKFMLPAIFNAIYSRTNPGVLDQSQRSSLSTDATAIELVAFLIEYVSKLEDDLLEEIWSDCVSFLRDILANPMPHRQLLLRLLELLAALCDKMENTTFGEQGRMRRELADLSTRLFTAIFTIKPGGLDQGSTVKAETQDNTAAASRLDSGKGIDILLEVLPAMTPILSEGDRISTICTGISTYIIAPSLKARSYPDSLNNNILGLVQVMGKSSSTNKTWKKDIIDAFNDSRLFGSSLAVAETGWIPTVRHLAVIDKGLFADITSRLTAPTTAGIMFGVGATAARTEADKLTRTNLRRVALLLLASDKDQFVGHLIPLMAKVDELLTATPATSPSSATRGDIFLLLRAISLSFAQENLVSVWPVLDAELRELFNDLQKKSEASMTPYSHLQGAKLLDLLLLLKPEEFQLHEWLFVTDTIDAIYPPPDCKTIAAADIVNLEGTEHVDLQSATVDGTRKPWLASEVSRDAREVRGLLGSFFSQLSIRVFEDTYSLEPVDMVMCRKDLVADLFSDGE</sequence>
<evidence type="ECO:0000313" key="12">
    <source>
        <dbReference type="Proteomes" id="UP000030752"/>
    </source>
</evidence>
<keyword evidence="5" id="KW-0472">Membrane</keyword>
<feature type="domain" description="DOP1-like C-terminal" evidence="10">
    <location>
        <begin position="1175"/>
        <end position="1625"/>
    </location>
</feature>
<dbReference type="InterPro" id="IPR056457">
    <property type="entry name" value="DOP1_C"/>
</dbReference>
<comment type="subcellular location">
    <subcellularLocation>
        <location evidence="1">Golgi apparatus membrane</location>
        <topology evidence="1">Peripheral membrane protein</topology>
    </subcellularLocation>
</comment>
<keyword evidence="3" id="KW-0653">Protein transport</keyword>
<name>W2RTK4_CYPE1</name>
<dbReference type="RefSeq" id="XP_008718621.1">
    <property type="nucleotide sequence ID" value="XM_008720399.1"/>
</dbReference>
<dbReference type="SUPFAM" id="SSF48371">
    <property type="entry name" value="ARM repeat"/>
    <property type="match status" value="1"/>
</dbReference>
<dbReference type="InterPro" id="IPR007249">
    <property type="entry name" value="DOP1_N"/>
</dbReference>
<dbReference type="InParanoid" id="W2RTK4"/>
<dbReference type="GO" id="GO:0015031">
    <property type="term" value="P:protein transport"/>
    <property type="evidence" value="ECO:0007669"/>
    <property type="project" value="UniProtKB-KW"/>
</dbReference>
<feature type="domain" description="DOP1-like middle TPR" evidence="9">
    <location>
        <begin position="343"/>
        <end position="535"/>
    </location>
</feature>